<evidence type="ECO:0000313" key="2">
    <source>
        <dbReference type="EMBL" id="MDT0615187.1"/>
    </source>
</evidence>
<sequence>MQDAATYPSPGAFMVIALIVAVTIALTVRSRRKRTAALAAQWQAFQQHRSSGQGQLLQVTRVYQHGRRGSKAVVTWCDTGRQQDAWFWNWHVPTGAYLLVNASSGYGPHSHNPNVLYVQPSQVRAWVPGQAARAAQRVSQ</sequence>
<accession>A0ABU3AYC2</accession>
<keyword evidence="1" id="KW-1133">Transmembrane helix</keyword>
<dbReference type="Proteomes" id="UP001180724">
    <property type="component" value="Unassembled WGS sequence"/>
</dbReference>
<proteinExistence type="predicted"/>
<keyword evidence="3" id="KW-1185">Reference proteome</keyword>
<organism evidence="2 3">
    <name type="scientific">Streptomyces lancefieldiae</name>
    <dbReference type="NCBI Taxonomy" id="3075520"/>
    <lineage>
        <taxon>Bacteria</taxon>
        <taxon>Bacillati</taxon>
        <taxon>Actinomycetota</taxon>
        <taxon>Actinomycetes</taxon>
        <taxon>Kitasatosporales</taxon>
        <taxon>Streptomycetaceae</taxon>
        <taxon>Streptomyces</taxon>
    </lineage>
</organism>
<evidence type="ECO:0000256" key="1">
    <source>
        <dbReference type="SAM" id="Phobius"/>
    </source>
</evidence>
<reference evidence="2" key="1">
    <citation type="submission" date="2024-05" db="EMBL/GenBank/DDBJ databases">
        <title>30 novel species of actinomycetes from the DSMZ collection.</title>
        <authorList>
            <person name="Nouioui I."/>
        </authorList>
    </citation>
    <scope>NUCLEOTIDE SEQUENCE</scope>
    <source>
        <strain evidence="2">DSM 40712</strain>
    </source>
</reference>
<keyword evidence="1" id="KW-0472">Membrane</keyword>
<dbReference type="RefSeq" id="WP_311581955.1">
    <property type="nucleotide sequence ID" value="NZ_JAVRFH010000055.1"/>
</dbReference>
<evidence type="ECO:0008006" key="4">
    <source>
        <dbReference type="Google" id="ProtNLM"/>
    </source>
</evidence>
<keyword evidence="1" id="KW-0812">Transmembrane</keyword>
<gene>
    <name evidence="2" type="ORF">RM812_34100</name>
</gene>
<protein>
    <recommendedName>
        <fullName evidence="4">Secreted protein</fullName>
    </recommendedName>
</protein>
<comment type="caution">
    <text evidence="2">The sequence shown here is derived from an EMBL/GenBank/DDBJ whole genome shotgun (WGS) entry which is preliminary data.</text>
</comment>
<dbReference type="EMBL" id="JAVRFH010000055">
    <property type="protein sequence ID" value="MDT0615187.1"/>
    <property type="molecule type" value="Genomic_DNA"/>
</dbReference>
<name>A0ABU3AYC2_9ACTN</name>
<feature type="transmembrane region" description="Helical" evidence="1">
    <location>
        <begin position="12"/>
        <end position="28"/>
    </location>
</feature>
<evidence type="ECO:0000313" key="3">
    <source>
        <dbReference type="Proteomes" id="UP001180724"/>
    </source>
</evidence>